<dbReference type="PROSITE" id="PS51257">
    <property type="entry name" value="PROKAR_LIPOPROTEIN"/>
    <property type="match status" value="1"/>
</dbReference>
<gene>
    <name evidence="2" type="ORF">ACFQ4M_04875</name>
</gene>
<evidence type="ECO:0000313" key="3">
    <source>
        <dbReference type="Proteomes" id="UP001597158"/>
    </source>
</evidence>
<proteinExistence type="predicted"/>
<dbReference type="RefSeq" id="WP_002943215.1">
    <property type="nucleotide sequence ID" value="NZ_JARQZE010000011.1"/>
</dbReference>
<evidence type="ECO:0000313" key="2">
    <source>
        <dbReference type="EMBL" id="MFD1262907.1"/>
    </source>
</evidence>
<keyword evidence="3" id="KW-1185">Reference proteome</keyword>
<protein>
    <submittedName>
        <fullName evidence="2">Uncharacterized protein</fullName>
    </submittedName>
</protein>
<reference evidence="3" key="1">
    <citation type="journal article" date="2019" name="Int. J. Syst. Evol. Microbiol.">
        <title>The Global Catalogue of Microorganisms (GCM) 10K type strain sequencing project: providing services to taxonomists for standard genome sequencing and annotation.</title>
        <authorList>
            <consortium name="The Broad Institute Genomics Platform"/>
            <consortium name="The Broad Institute Genome Sequencing Center for Infectious Disease"/>
            <person name="Wu L."/>
            <person name="Ma J."/>
        </authorList>
    </citation>
    <scope>NUCLEOTIDE SEQUENCE [LARGE SCALE GENOMIC DNA]</scope>
    <source>
        <strain evidence="3">CCUG 48884</strain>
    </source>
</reference>
<sequence length="140" mass="14532">MKAFKCAAAAFAVLGVVGSGQALAACPANSTMNHTELNGTFPGNTVCAVRGSNRWQEFHQAGGALIDWKKGPTDAVDPTKQVGSWSVTGTGANARMVYNYGSGGTYTYRVVSNGGGLYSFCNGDEVHDATVRPGQQSCGF</sequence>
<comment type="caution">
    <text evidence="2">The sequence shown here is derived from an EMBL/GenBank/DDBJ whole genome shotgun (WGS) entry which is preliminary data.</text>
</comment>
<feature type="chain" id="PRO_5046872915" evidence="1">
    <location>
        <begin position="25"/>
        <end position="140"/>
    </location>
</feature>
<name>A0ABW3WA43_9RHOO</name>
<evidence type="ECO:0000256" key="1">
    <source>
        <dbReference type="SAM" id="SignalP"/>
    </source>
</evidence>
<feature type="signal peptide" evidence="1">
    <location>
        <begin position="1"/>
        <end position="24"/>
    </location>
</feature>
<organism evidence="2 3">
    <name type="scientific">Thauera mechernichensis</name>
    <dbReference type="NCBI Taxonomy" id="82788"/>
    <lineage>
        <taxon>Bacteria</taxon>
        <taxon>Pseudomonadati</taxon>
        <taxon>Pseudomonadota</taxon>
        <taxon>Betaproteobacteria</taxon>
        <taxon>Rhodocyclales</taxon>
        <taxon>Zoogloeaceae</taxon>
        <taxon>Thauera</taxon>
    </lineage>
</organism>
<dbReference type="EMBL" id="JBHTMC010000009">
    <property type="protein sequence ID" value="MFD1262907.1"/>
    <property type="molecule type" value="Genomic_DNA"/>
</dbReference>
<keyword evidence="1" id="KW-0732">Signal</keyword>
<dbReference type="Proteomes" id="UP001597158">
    <property type="component" value="Unassembled WGS sequence"/>
</dbReference>
<accession>A0ABW3WA43</accession>